<evidence type="ECO:0000313" key="2">
    <source>
        <dbReference type="Proteomes" id="UP001234297"/>
    </source>
</evidence>
<proteinExistence type="predicted"/>
<reference evidence="1 2" key="1">
    <citation type="journal article" date="2022" name="Hortic Res">
        <title>A haplotype resolved chromosomal level avocado genome allows analysis of novel avocado genes.</title>
        <authorList>
            <person name="Nath O."/>
            <person name="Fletcher S.J."/>
            <person name="Hayward A."/>
            <person name="Shaw L.M."/>
            <person name="Masouleh A.K."/>
            <person name="Furtado A."/>
            <person name="Henry R.J."/>
            <person name="Mitter N."/>
        </authorList>
    </citation>
    <scope>NUCLEOTIDE SEQUENCE [LARGE SCALE GENOMIC DNA]</scope>
    <source>
        <strain evidence="2">cv. Hass</strain>
    </source>
</reference>
<organism evidence="1 2">
    <name type="scientific">Persea americana</name>
    <name type="common">Avocado</name>
    <dbReference type="NCBI Taxonomy" id="3435"/>
    <lineage>
        <taxon>Eukaryota</taxon>
        <taxon>Viridiplantae</taxon>
        <taxon>Streptophyta</taxon>
        <taxon>Embryophyta</taxon>
        <taxon>Tracheophyta</taxon>
        <taxon>Spermatophyta</taxon>
        <taxon>Magnoliopsida</taxon>
        <taxon>Magnoliidae</taxon>
        <taxon>Laurales</taxon>
        <taxon>Lauraceae</taxon>
        <taxon>Persea</taxon>
    </lineage>
</organism>
<comment type="caution">
    <text evidence="1">The sequence shown here is derived from an EMBL/GenBank/DDBJ whole genome shotgun (WGS) entry which is preliminary data.</text>
</comment>
<name>A0ACC2KJ44_PERAE</name>
<keyword evidence="2" id="KW-1185">Reference proteome</keyword>
<evidence type="ECO:0000313" key="1">
    <source>
        <dbReference type="EMBL" id="KAJ8621192.1"/>
    </source>
</evidence>
<sequence length="108" mass="12052">MGRRRIERQGRGWRGRRERRRGGRRGCDVCAGGREEGRGVPGDEGGGNGVALLHVGRGCCVRLAEVGALLSVDERGELEEGRRDRDLGRRDGEERSGREMLRSLRGRR</sequence>
<accession>A0ACC2KJ44</accession>
<dbReference type="Proteomes" id="UP001234297">
    <property type="component" value="Chromosome 9"/>
</dbReference>
<dbReference type="EMBL" id="CM056817">
    <property type="protein sequence ID" value="KAJ8621192.1"/>
    <property type="molecule type" value="Genomic_DNA"/>
</dbReference>
<protein>
    <submittedName>
        <fullName evidence="1">Uncharacterized protein</fullName>
    </submittedName>
</protein>
<gene>
    <name evidence="1" type="ORF">MRB53_029721</name>
</gene>